<keyword evidence="11" id="KW-0547">Nucleotide-binding</keyword>
<keyword evidence="6" id="KW-0004">4Fe-4S</keyword>
<proteinExistence type="predicted"/>
<evidence type="ECO:0000256" key="7">
    <source>
        <dbReference type="ARBA" id="ARBA00022490"/>
    </source>
</evidence>
<dbReference type="Gene3D" id="1.20.5.1930">
    <property type="match status" value="1"/>
</dbReference>
<comment type="subcellular location">
    <subcellularLocation>
        <location evidence="3">Cytoplasm</location>
    </subcellularLocation>
</comment>
<keyword evidence="7" id="KW-0963">Cytoplasm</keyword>
<evidence type="ECO:0000256" key="14">
    <source>
        <dbReference type="ARBA" id="ARBA00023004"/>
    </source>
</evidence>
<evidence type="ECO:0000256" key="9">
    <source>
        <dbReference type="ARBA" id="ARBA00022679"/>
    </source>
</evidence>
<evidence type="ECO:0000256" key="1">
    <source>
        <dbReference type="ARBA" id="ARBA00000085"/>
    </source>
</evidence>
<keyword evidence="9" id="KW-0808">Transferase</keyword>
<evidence type="ECO:0000256" key="18">
    <source>
        <dbReference type="ARBA" id="ARBA00030800"/>
    </source>
</evidence>
<dbReference type="Proteomes" id="UP001060123">
    <property type="component" value="Plasmid pWSM1592_2"/>
</dbReference>
<evidence type="ECO:0000256" key="12">
    <source>
        <dbReference type="ARBA" id="ARBA00022777"/>
    </source>
</evidence>
<dbReference type="SMART" id="SM00387">
    <property type="entry name" value="HATPase_c"/>
    <property type="match status" value="1"/>
</dbReference>
<evidence type="ECO:0000256" key="11">
    <source>
        <dbReference type="ARBA" id="ARBA00022741"/>
    </source>
</evidence>
<sequence length="377" mass="40638">MQDKDYEGIASPIRELRRLYRDAEAKAARLRLIVDVRKVLDRGPLDTAMYEALSAIAGFAGASTATIRSQTGTAWQFPTRSAAGEETAEGADPVAVCKAWIGCEMLELRLSRLAFPMNEQDREAIQIVTDQLAAFLAAESQRILREQLTSDLQARERDLARLIEAMIGAQEQERRRIAYDLHDGVAQSLASLLFRLEAAVVAMEDTQSAKDAIEGGIEIVRTSIGEVRGAIGALRPAELDDLGLEAALRARLDDIQSVQLCFHSDLNGYRLPGALEVSLYRVAQEALANAVKHSGCSRIDLRLTLDEPQFVTLSVADNGCGIADALVVKQDGRGVGMSAMRERMALIGGSISIRSGPGQGTVAVARAPISGPAKELA</sequence>
<feature type="domain" description="Histidine kinase" evidence="20">
    <location>
        <begin position="279"/>
        <end position="371"/>
    </location>
</feature>
<geneLocation type="plasmid" evidence="21 22">
    <name>pWSM1592_2</name>
</geneLocation>
<keyword evidence="12 21" id="KW-0418">Kinase</keyword>
<comment type="function">
    <text evidence="17">Member of the two-component regulatory system NreB/NreC involved in the control of dissimilatory nitrate/nitrite reduction in response to oxygen. NreB functions as a direct oxygen sensor histidine kinase which is autophosphorylated, in the absence of oxygen, probably at the conserved histidine residue, and transfers its phosphate group probably to a conserved aspartate residue of NreC. NreB/NreC activates the expression of the nitrate (narGHJI) and nitrite (nir) reductase operons, as well as the putative nitrate transporter gene narT.</text>
</comment>
<evidence type="ECO:0000256" key="15">
    <source>
        <dbReference type="ARBA" id="ARBA00023012"/>
    </source>
</evidence>
<evidence type="ECO:0000256" key="10">
    <source>
        <dbReference type="ARBA" id="ARBA00022723"/>
    </source>
</evidence>
<keyword evidence="13" id="KW-0067">ATP-binding</keyword>
<keyword evidence="19" id="KW-0175">Coiled coil</keyword>
<keyword evidence="16" id="KW-0411">Iron-sulfur</keyword>
<comment type="catalytic activity">
    <reaction evidence="1">
        <text>ATP + protein L-histidine = ADP + protein N-phospho-L-histidine.</text>
        <dbReference type="EC" id="2.7.13.3"/>
    </reaction>
</comment>
<comment type="cofactor">
    <cofactor evidence="2">
        <name>[4Fe-4S] cluster</name>
        <dbReference type="ChEBI" id="CHEBI:49883"/>
    </cofactor>
</comment>
<dbReference type="PANTHER" id="PTHR24421">
    <property type="entry name" value="NITRATE/NITRITE SENSOR PROTEIN NARX-RELATED"/>
    <property type="match status" value="1"/>
</dbReference>
<keyword evidence="14" id="KW-0408">Iron</keyword>
<organism evidence="21 22">
    <name type="scientific">Rhizobium sullae</name>
    <name type="common">Rhizobium hedysari</name>
    <dbReference type="NCBI Taxonomy" id="50338"/>
    <lineage>
        <taxon>Bacteria</taxon>
        <taxon>Pseudomonadati</taxon>
        <taxon>Pseudomonadota</taxon>
        <taxon>Alphaproteobacteria</taxon>
        <taxon>Hyphomicrobiales</taxon>
        <taxon>Rhizobiaceae</taxon>
        <taxon>Rhizobium/Agrobacterium group</taxon>
        <taxon>Rhizobium</taxon>
    </lineage>
</organism>
<evidence type="ECO:0000256" key="17">
    <source>
        <dbReference type="ARBA" id="ARBA00024827"/>
    </source>
</evidence>
<evidence type="ECO:0000256" key="8">
    <source>
        <dbReference type="ARBA" id="ARBA00022553"/>
    </source>
</evidence>
<evidence type="ECO:0000256" key="2">
    <source>
        <dbReference type="ARBA" id="ARBA00001966"/>
    </source>
</evidence>
<dbReference type="PROSITE" id="PS50109">
    <property type="entry name" value="HIS_KIN"/>
    <property type="match status" value="1"/>
</dbReference>
<evidence type="ECO:0000256" key="13">
    <source>
        <dbReference type="ARBA" id="ARBA00022840"/>
    </source>
</evidence>
<name>A0ABY5XXF5_RHISU</name>
<gene>
    <name evidence="21" type="ORF">N2599_35775</name>
</gene>
<dbReference type="InterPro" id="IPR011712">
    <property type="entry name" value="Sig_transdc_His_kin_sub3_dim/P"/>
</dbReference>
<keyword evidence="8" id="KW-0597">Phosphoprotein</keyword>
<evidence type="ECO:0000256" key="3">
    <source>
        <dbReference type="ARBA" id="ARBA00004496"/>
    </source>
</evidence>
<dbReference type="RefSeq" id="WP_167333921.1">
    <property type="nucleotide sequence ID" value="NZ_CP104145.1"/>
</dbReference>
<evidence type="ECO:0000259" key="20">
    <source>
        <dbReference type="PROSITE" id="PS50109"/>
    </source>
</evidence>
<reference evidence="21" key="1">
    <citation type="submission" date="2022-09" db="EMBL/GenBank/DDBJ databases">
        <title>Australian commercial rhizobial inoculants.</title>
        <authorList>
            <person name="Kohlmeier M.G."/>
            <person name="O'Hara G.W."/>
            <person name="Colombi E."/>
            <person name="Ramsay J.P."/>
            <person name="Terpolilli J."/>
        </authorList>
    </citation>
    <scope>NUCLEOTIDE SEQUENCE</scope>
    <source>
        <strain evidence="21">WSM1592</strain>
        <plasmid evidence="21">pWSM1592_2</plasmid>
    </source>
</reference>
<dbReference type="InterPro" id="IPR005467">
    <property type="entry name" value="His_kinase_dom"/>
</dbReference>
<evidence type="ECO:0000256" key="6">
    <source>
        <dbReference type="ARBA" id="ARBA00022485"/>
    </source>
</evidence>
<evidence type="ECO:0000256" key="19">
    <source>
        <dbReference type="SAM" id="Coils"/>
    </source>
</evidence>
<evidence type="ECO:0000313" key="22">
    <source>
        <dbReference type="Proteomes" id="UP001060123"/>
    </source>
</evidence>
<evidence type="ECO:0000256" key="5">
    <source>
        <dbReference type="ARBA" id="ARBA00017322"/>
    </source>
</evidence>
<dbReference type="InterPro" id="IPR050482">
    <property type="entry name" value="Sensor_HK_TwoCompSys"/>
</dbReference>
<protein>
    <recommendedName>
        <fullName evidence="5">Oxygen sensor histidine kinase NreB</fullName>
        <ecNumber evidence="4">2.7.13.3</ecNumber>
    </recommendedName>
    <alternativeName>
        <fullName evidence="18">Nitrogen regulation protein B</fullName>
    </alternativeName>
</protein>
<dbReference type="SUPFAM" id="SSF55874">
    <property type="entry name" value="ATPase domain of HSP90 chaperone/DNA topoisomerase II/histidine kinase"/>
    <property type="match status" value="1"/>
</dbReference>
<keyword evidence="21" id="KW-0614">Plasmid</keyword>
<keyword evidence="15" id="KW-0902">Two-component regulatory system</keyword>
<dbReference type="PANTHER" id="PTHR24421:SF10">
    <property type="entry name" value="NITRATE_NITRITE SENSOR PROTEIN NARQ"/>
    <property type="match status" value="1"/>
</dbReference>
<keyword evidence="22" id="KW-1185">Reference proteome</keyword>
<dbReference type="EC" id="2.7.13.3" evidence="4"/>
<evidence type="ECO:0000256" key="4">
    <source>
        <dbReference type="ARBA" id="ARBA00012438"/>
    </source>
</evidence>
<dbReference type="Pfam" id="PF07730">
    <property type="entry name" value="HisKA_3"/>
    <property type="match status" value="1"/>
</dbReference>
<dbReference type="Pfam" id="PF02518">
    <property type="entry name" value="HATPase_c"/>
    <property type="match status" value="1"/>
</dbReference>
<evidence type="ECO:0000313" key="21">
    <source>
        <dbReference type="EMBL" id="UWU19168.1"/>
    </source>
</evidence>
<dbReference type="PRINTS" id="PR00344">
    <property type="entry name" value="BCTRLSENSOR"/>
</dbReference>
<dbReference type="CDD" id="cd16917">
    <property type="entry name" value="HATPase_UhpB-NarQ-NarX-like"/>
    <property type="match status" value="1"/>
</dbReference>
<evidence type="ECO:0000256" key="16">
    <source>
        <dbReference type="ARBA" id="ARBA00023014"/>
    </source>
</evidence>
<dbReference type="InterPro" id="IPR004358">
    <property type="entry name" value="Sig_transdc_His_kin-like_C"/>
</dbReference>
<dbReference type="InterPro" id="IPR036890">
    <property type="entry name" value="HATPase_C_sf"/>
</dbReference>
<dbReference type="Gene3D" id="3.30.565.10">
    <property type="entry name" value="Histidine kinase-like ATPase, C-terminal domain"/>
    <property type="match status" value="1"/>
</dbReference>
<feature type="coiled-coil region" evidence="19">
    <location>
        <begin position="145"/>
        <end position="172"/>
    </location>
</feature>
<accession>A0ABY5XXF5</accession>
<dbReference type="GO" id="GO:0016301">
    <property type="term" value="F:kinase activity"/>
    <property type="evidence" value="ECO:0007669"/>
    <property type="project" value="UniProtKB-KW"/>
</dbReference>
<dbReference type="EMBL" id="CP104145">
    <property type="protein sequence ID" value="UWU19168.1"/>
    <property type="molecule type" value="Genomic_DNA"/>
</dbReference>
<dbReference type="InterPro" id="IPR003594">
    <property type="entry name" value="HATPase_dom"/>
</dbReference>
<keyword evidence="10" id="KW-0479">Metal-binding</keyword>